<evidence type="ECO:0000259" key="1">
    <source>
        <dbReference type="Pfam" id="PF19580"/>
    </source>
</evidence>
<dbReference type="SUPFAM" id="SSF56219">
    <property type="entry name" value="DNase I-like"/>
    <property type="match status" value="1"/>
</dbReference>
<proteinExistence type="predicted"/>
<dbReference type="GO" id="GO:0004519">
    <property type="term" value="F:endonuclease activity"/>
    <property type="evidence" value="ECO:0007669"/>
    <property type="project" value="UniProtKB-KW"/>
</dbReference>
<dbReference type="InterPro" id="IPR005135">
    <property type="entry name" value="Endo/exonuclease/phosphatase"/>
</dbReference>
<sequence>MNRKTIYPILVLIISGIVYLLNQSKTEETAIKIPNKTKNMSTDPSIKKLSIAFYNVENLFDIYDDPNTFDEDFTPDGELRWDNTRYIDKLSKISDIITDIDSDNPPAVLGFAEVENYAVLKDLIHTGILANYPYEIIHQDNHDGRGIDVAAIYRSDVFKAKKMQYYPVILPGRTTSNTRDILHITGEFSNGEAVEIFFTHWSSRRKGTHETAPKRIATARIMREKIDLVLAKNPKANIIISGDFNDEPSDRSVKDYLVKKDFYNLSKKYENTKNGTVNHQGDWLVFDQIIVSNSLLNHSKIKVNKSDIHIQKTRDNTFVHRDGNEVPSRTYGGPKYYGGQSDHYPVYLNISITD</sequence>
<dbReference type="PANTHER" id="PTHR42834:SF1">
    <property type="entry name" value="ENDONUCLEASE_EXONUCLEASE_PHOSPHATASE FAMILY PROTEIN (AFU_ORTHOLOGUE AFUA_3G09210)"/>
    <property type="match status" value="1"/>
</dbReference>
<protein>
    <submittedName>
        <fullName evidence="2">Endonuclease</fullName>
    </submittedName>
</protein>
<organism evidence="2 3">
    <name type="scientific">Putridiphycobacter roseus</name>
    <dbReference type="NCBI Taxonomy" id="2219161"/>
    <lineage>
        <taxon>Bacteria</taxon>
        <taxon>Pseudomonadati</taxon>
        <taxon>Bacteroidota</taxon>
        <taxon>Flavobacteriia</taxon>
        <taxon>Flavobacteriales</taxon>
        <taxon>Crocinitomicaceae</taxon>
        <taxon>Putridiphycobacter</taxon>
    </lineage>
</organism>
<keyword evidence="2" id="KW-0255">Endonuclease</keyword>
<dbReference type="Pfam" id="PF19580">
    <property type="entry name" value="Exo_endo_phos_3"/>
    <property type="match status" value="1"/>
</dbReference>
<evidence type="ECO:0000313" key="3">
    <source>
        <dbReference type="Proteomes" id="UP000249248"/>
    </source>
</evidence>
<keyword evidence="3" id="KW-1185">Reference proteome</keyword>
<comment type="caution">
    <text evidence="2">The sequence shown here is derived from an EMBL/GenBank/DDBJ whole genome shotgun (WGS) entry which is preliminary data.</text>
</comment>
<dbReference type="EMBL" id="QKSB01000001">
    <property type="protein sequence ID" value="PZE18648.1"/>
    <property type="molecule type" value="Genomic_DNA"/>
</dbReference>
<accession>A0A2W1NV41</accession>
<name>A0A2W1NV41_9FLAO</name>
<dbReference type="InterPro" id="IPR036691">
    <property type="entry name" value="Endo/exonu/phosph_ase_sf"/>
</dbReference>
<dbReference type="Proteomes" id="UP000249248">
    <property type="component" value="Unassembled WGS sequence"/>
</dbReference>
<keyword evidence="2" id="KW-0540">Nuclease</keyword>
<dbReference type="AlphaFoldDB" id="A0A2W1NV41"/>
<dbReference type="PANTHER" id="PTHR42834">
    <property type="entry name" value="ENDONUCLEASE/EXONUCLEASE/PHOSPHATASE FAMILY PROTEIN (AFU_ORTHOLOGUE AFUA_3G09210)"/>
    <property type="match status" value="1"/>
</dbReference>
<gene>
    <name evidence="2" type="ORF">DNU06_02120</name>
</gene>
<dbReference type="Gene3D" id="3.60.10.10">
    <property type="entry name" value="Endonuclease/exonuclease/phosphatase"/>
    <property type="match status" value="1"/>
</dbReference>
<keyword evidence="2" id="KW-0378">Hydrolase</keyword>
<evidence type="ECO:0000313" key="2">
    <source>
        <dbReference type="EMBL" id="PZE18648.1"/>
    </source>
</evidence>
<reference evidence="2 3" key="1">
    <citation type="submission" date="2018-06" db="EMBL/GenBank/DDBJ databases">
        <title>The draft genome sequence of Crocinitomix sp. SM1701.</title>
        <authorList>
            <person name="Zhang X."/>
        </authorList>
    </citation>
    <scope>NUCLEOTIDE SEQUENCE [LARGE SCALE GENOMIC DNA]</scope>
    <source>
        <strain evidence="2 3">SM1701</strain>
    </source>
</reference>
<dbReference type="RefSeq" id="WP_111061549.1">
    <property type="nucleotide sequence ID" value="NZ_JBHUCU010000007.1"/>
</dbReference>
<dbReference type="OrthoDB" id="9802724at2"/>
<feature type="domain" description="Endonuclease/exonuclease/phosphatase" evidence="1">
    <location>
        <begin position="50"/>
        <end position="350"/>
    </location>
</feature>